<feature type="compositionally biased region" description="Low complexity" evidence="3">
    <location>
        <begin position="186"/>
        <end position="216"/>
    </location>
</feature>
<dbReference type="OrthoDB" id="7427936at2"/>
<dbReference type="GO" id="GO:0005829">
    <property type="term" value="C:cytosol"/>
    <property type="evidence" value="ECO:0007669"/>
    <property type="project" value="TreeGrafter"/>
</dbReference>
<dbReference type="InterPro" id="IPR005632">
    <property type="entry name" value="Chaperone_Skp"/>
</dbReference>
<comment type="caution">
    <text evidence="5">The sequence shown here is derived from an EMBL/GenBank/DDBJ whole genome shotgun (WGS) entry which is preliminary data.</text>
</comment>
<dbReference type="AlphaFoldDB" id="A0A147J055"/>
<dbReference type="Pfam" id="PF03938">
    <property type="entry name" value="OmpH"/>
    <property type="match status" value="1"/>
</dbReference>
<sequence>MKTISKLLLAAALVAPAATVATTASAQVNGVAVADPQGAIAGSRAWTAARQQIETTYKAQLDQAETRRAAIGRELEPLVQAFQTARSAPNANQAALRTQAESIQAKQQAGEQELARLTQPAARAQSYAIEQIQARLGEAVQNAVRAKNVSLLVSPQAVLFMQPTADITAAVTAELDKLVPTVSITPPANWQPGQQGQQQGAAPAATAPAAAAPAPARRQNSGR</sequence>
<dbReference type="EMBL" id="LDTE01000029">
    <property type="protein sequence ID" value="KTW01483.1"/>
    <property type="molecule type" value="Genomic_DNA"/>
</dbReference>
<evidence type="ECO:0000313" key="6">
    <source>
        <dbReference type="Proteomes" id="UP000074072"/>
    </source>
</evidence>
<dbReference type="SMART" id="SM00935">
    <property type="entry name" value="OmpH"/>
    <property type="match status" value="1"/>
</dbReference>
<dbReference type="PATRIC" id="fig|33051.4.peg.1824"/>
<evidence type="ECO:0000256" key="4">
    <source>
        <dbReference type="SAM" id="SignalP"/>
    </source>
</evidence>
<dbReference type="GO" id="GO:0050821">
    <property type="term" value="P:protein stabilization"/>
    <property type="evidence" value="ECO:0007669"/>
    <property type="project" value="TreeGrafter"/>
</dbReference>
<gene>
    <name evidence="5" type="ORF">SB4_05925</name>
</gene>
<feature type="signal peptide" evidence="4">
    <location>
        <begin position="1"/>
        <end position="26"/>
    </location>
</feature>
<keyword evidence="2 4" id="KW-0732">Signal</keyword>
<evidence type="ECO:0000256" key="1">
    <source>
        <dbReference type="ARBA" id="ARBA00009091"/>
    </source>
</evidence>
<evidence type="ECO:0000256" key="3">
    <source>
        <dbReference type="SAM" id="MobiDB-lite"/>
    </source>
</evidence>
<feature type="chain" id="PRO_5007549183" evidence="4">
    <location>
        <begin position="27"/>
        <end position="223"/>
    </location>
</feature>
<reference evidence="5 6" key="1">
    <citation type="journal article" date="2016" name="Front. Microbiol.">
        <title>Genomic Resource of Rice Seed Associated Bacteria.</title>
        <authorList>
            <person name="Midha S."/>
            <person name="Bansal K."/>
            <person name="Sharma S."/>
            <person name="Kumar N."/>
            <person name="Patil P.P."/>
            <person name="Chaudhry V."/>
            <person name="Patil P.B."/>
        </authorList>
    </citation>
    <scope>NUCLEOTIDE SEQUENCE [LARGE SCALE GENOMIC DNA]</scope>
    <source>
        <strain evidence="5 6">SB4</strain>
    </source>
</reference>
<comment type="similarity">
    <text evidence="1">Belongs to the Skp family.</text>
</comment>
<dbReference type="GO" id="GO:0051082">
    <property type="term" value="F:unfolded protein binding"/>
    <property type="evidence" value="ECO:0007669"/>
    <property type="project" value="InterPro"/>
</dbReference>
<accession>A0A147J055</accession>
<organism evidence="5 6">
    <name type="scientific">Sphingomonas sanguinis</name>
    <dbReference type="NCBI Taxonomy" id="33051"/>
    <lineage>
        <taxon>Bacteria</taxon>
        <taxon>Pseudomonadati</taxon>
        <taxon>Pseudomonadota</taxon>
        <taxon>Alphaproteobacteria</taxon>
        <taxon>Sphingomonadales</taxon>
        <taxon>Sphingomonadaceae</taxon>
        <taxon>Sphingomonas</taxon>
    </lineage>
</organism>
<dbReference type="RefSeq" id="WP_058751811.1">
    <property type="nucleotide sequence ID" value="NZ_LDTE01000029.1"/>
</dbReference>
<evidence type="ECO:0000313" key="5">
    <source>
        <dbReference type="EMBL" id="KTW01483.1"/>
    </source>
</evidence>
<dbReference type="PANTHER" id="PTHR35089">
    <property type="entry name" value="CHAPERONE PROTEIN SKP"/>
    <property type="match status" value="1"/>
</dbReference>
<dbReference type="InterPro" id="IPR024930">
    <property type="entry name" value="Skp_dom_sf"/>
</dbReference>
<proteinExistence type="inferred from homology"/>
<dbReference type="PANTHER" id="PTHR35089:SF1">
    <property type="entry name" value="CHAPERONE PROTEIN SKP"/>
    <property type="match status" value="1"/>
</dbReference>
<dbReference type="SUPFAM" id="SSF111384">
    <property type="entry name" value="OmpH-like"/>
    <property type="match status" value="1"/>
</dbReference>
<name>A0A147J055_9SPHN</name>
<evidence type="ECO:0000256" key="2">
    <source>
        <dbReference type="ARBA" id="ARBA00022729"/>
    </source>
</evidence>
<feature type="region of interest" description="Disordered" evidence="3">
    <location>
        <begin position="184"/>
        <end position="223"/>
    </location>
</feature>
<dbReference type="Gene3D" id="3.30.910.20">
    <property type="entry name" value="Skp domain"/>
    <property type="match status" value="1"/>
</dbReference>
<dbReference type="Proteomes" id="UP000074072">
    <property type="component" value="Unassembled WGS sequence"/>
</dbReference>
<protein>
    <submittedName>
        <fullName evidence="5">Outer membrane family protein</fullName>
    </submittedName>
</protein>